<gene>
    <name evidence="3" type="ORF">P0Y53_05010</name>
</gene>
<keyword evidence="2" id="KW-0732">Signal</keyword>
<sequence>MKRFASALCALSVLTILSCNDAGSGTADKTDTSKPAEPIASEPAPPPPSMDSAAMVKAWNDYKTPGEVHKMLAAQSGNWTSDIKMWMDPSKPPMTSKSKDVYKMVLGGRYQESTHNGSMMGEPFTGVSTLAYDNAKKKFINTWIDDMGTGLMVMEGDYDAASKTLNLKGEMVDPTTGKDCKVRQVVTFVDDKNMSVEMYMNPPGLDKEFKTMEIKSVKQ</sequence>
<dbReference type="InterPro" id="IPR011473">
    <property type="entry name" value="DUF1579"/>
</dbReference>
<organism evidence="3 4">
    <name type="scientific">Candidatus Pseudobacter hemicellulosilyticus</name>
    <dbReference type="NCBI Taxonomy" id="3121375"/>
    <lineage>
        <taxon>Bacteria</taxon>
        <taxon>Pseudomonadati</taxon>
        <taxon>Bacteroidota</taxon>
        <taxon>Chitinophagia</taxon>
        <taxon>Chitinophagales</taxon>
        <taxon>Chitinophagaceae</taxon>
        <taxon>Pseudobacter</taxon>
    </lineage>
</organism>
<dbReference type="Proteomes" id="UP001220610">
    <property type="component" value="Chromosome"/>
</dbReference>
<feature type="region of interest" description="Disordered" evidence="1">
    <location>
        <begin position="22"/>
        <end position="52"/>
    </location>
</feature>
<accession>A0AAJ5WYV3</accession>
<reference evidence="3" key="1">
    <citation type="submission" date="2023-03" db="EMBL/GenBank/DDBJ databases">
        <title>Andean soil-derived lignocellulolytic bacterial consortium as a source of novel taxa and putative plastic-active enzymes.</title>
        <authorList>
            <person name="Diaz-Garcia L."/>
            <person name="Chuvochina M."/>
            <person name="Feuerriegel G."/>
            <person name="Bunk B."/>
            <person name="Sproer C."/>
            <person name="Streit W.R."/>
            <person name="Rodriguez L.M."/>
            <person name="Overmann J."/>
            <person name="Jimenez D.J."/>
        </authorList>
    </citation>
    <scope>NUCLEOTIDE SEQUENCE</scope>
    <source>
        <strain evidence="3">MAG 7</strain>
    </source>
</reference>
<protein>
    <submittedName>
        <fullName evidence="3">DUF1579 domain-containing protein</fullName>
    </submittedName>
</protein>
<dbReference type="Pfam" id="PF07617">
    <property type="entry name" value="DUF1579"/>
    <property type="match status" value="1"/>
</dbReference>
<dbReference type="PROSITE" id="PS51257">
    <property type="entry name" value="PROKAR_LIPOPROTEIN"/>
    <property type="match status" value="1"/>
</dbReference>
<evidence type="ECO:0000256" key="2">
    <source>
        <dbReference type="SAM" id="SignalP"/>
    </source>
</evidence>
<evidence type="ECO:0000256" key="1">
    <source>
        <dbReference type="SAM" id="MobiDB-lite"/>
    </source>
</evidence>
<dbReference type="AlphaFoldDB" id="A0AAJ5WYV3"/>
<evidence type="ECO:0000313" key="4">
    <source>
        <dbReference type="Proteomes" id="UP001220610"/>
    </source>
</evidence>
<proteinExistence type="predicted"/>
<name>A0AAJ5WYV3_9BACT</name>
<feature type="chain" id="PRO_5042619249" evidence="2">
    <location>
        <begin position="22"/>
        <end position="219"/>
    </location>
</feature>
<evidence type="ECO:0000313" key="3">
    <source>
        <dbReference type="EMBL" id="WEK36855.1"/>
    </source>
</evidence>
<feature type="signal peptide" evidence="2">
    <location>
        <begin position="1"/>
        <end position="21"/>
    </location>
</feature>
<dbReference type="EMBL" id="CP119311">
    <property type="protein sequence ID" value="WEK36855.1"/>
    <property type="molecule type" value="Genomic_DNA"/>
</dbReference>